<dbReference type="Proteomes" id="UP000515913">
    <property type="component" value="Chromosome"/>
</dbReference>
<keyword evidence="3 6" id="KW-0812">Transmembrane</keyword>
<dbReference type="KEGG" id="fho:H9Q81_07335"/>
<keyword evidence="5 6" id="KW-0472">Membrane</keyword>
<keyword evidence="4 6" id="KW-1133">Transmembrane helix</keyword>
<dbReference type="GO" id="GO:0005886">
    <property type="term" value="C:plasma membrane"/>
    <property type="evidence" value="ECO:0007669"/>
    <property type="project" value="UniProtKB-SubCell"/>
</dbReference>
<evidence type="ECO:0000259" key="7">
    <source>
        <dbReference type="Pfam" id="PF02706"/>
    </source>
</evidence>
<dbReference type="InterPro" id="IPR003856">
    <property type="entry name" value="LPS_length_determ_N"/>
</dbReference>
<dbReference type="EMBL" id="CP060637">
    <property type="protein sequence ID" value="QNM14768.1"/>
    <property type="molecule type" value="Genomic_DNA"/>
</dbReference>
<keyword evidence="9" id="KW-1185">Reference proteome</keyword>
<feature type="domain" description="Polysaccharide chain length determinant N-terminal" evidence="7">
    <location>
        <begin position="14"/>
        <end position="89"/>
    </location>
</feature>
<evidence type="ECO:0000313" key="9">
    <source>
        <dbReference type="Proteomes" id="UP000515913"/>
    </source>
</evidence>
<evidence type="ECO:0000256" key="5">
    <source>
        <dbReference type="ARBA" id="ARBA00023136"/>
    </source>
</evidence>
<feature type="transmembrane region" description="Helical" evidence="6">
    <location>
        <begin position="406"/>
        <end position="428"/>
    </location>
</feature>
<evidence type="ECO:0000256" key="4">
    <source>
        <dbReference type="ARBA" id="ARBA00022989"/>
    </source>
</evidence>
<dbReference type="Pfam" id="PF02706">
    <property type="entry name" value="Wzz"/>
    <property type="match status" value="1"/>
</dbReference>
<dbReference type="RefSeq" id="WP_187422716.1">
    <property type="nucleotide sequence ID" value="NZ_CP060637.1"/>
</dbReference>
<evidence type="ECO:0000256" key="6">
    <source>
        <dbReference type="SAM" id="Phobius"/>
    </source>
</evidence>
<evidence type="ECO:0000256" key="2">
    <source>
        <dbReference type="ARBA" id="ARBA00022475"/>
    </source>
</evidence>
<evidence type="ECO:0000256" key="1">
    <source>
        <dbReference type="ARBA" id="ARBA00004651"/>
    </source>
</evidence>
<organism evidence="8 9">
    <name type="scientific">Fusobacterium hominis</name>
    <dbReference type="NCBI Taxonomy" id="2764326"/>
    <lineage>
        <taxon>Bacteria</taxon>
        <taxon>Fusobacteriati</taxon>
        <taxon>Fusobacteriota</taxon>
        <taxon>Fusobacteriia</taxon>
        <taxon>Fusobacteriales</taxon>
        <taxon>Fusobacteriaceae</taxon>
        <taxon>Fusobacterium</taxon>
    </lineage>
</organism>
<protein>
    <recommendedName>
        <fullName evidence="7">Polysaccharide chain length determinant N-terminal domain-containing protein</fullName>
    </recommendedName>
</protein>
<keyword evidence="2" id="KW-1003">Cell membrane</keyword>
<accession>A0A7G9GVD6</accession>
<proteinExistence type="predicted"/>
<evidence type="ECO:0000313" key="8">
    <source>
        <dbReference type="EMBL" id="QNM14768.1"/>
    </source>
</evidence>
<evidence type="ECO:0000256" key="3">
    <source>
        <dbReference type="ARBA" id="ARBA00022692"/>
    </source>
</evidence>
<reference evidence="8 9" key="1">
    <citation type="submission" date="2020-08" db="EMBL/GenBank/DDBJ databases">
        <authorList>
            <person name="Liu C."/>
            <person name="Sun Q."/>
        </authorList>
    </citation>
    <scope>NUCLEOTIDE SEQUENCE [LARGE SCALE GENOMIC DNA]</scope>
    <source>
        <strain evidence="8 9">NSJ-57</strain>
    </source>
</reference>
<dbReference type="AlphaFoldDB" id="A0A7G9GVD6"/>
<comment type="subcellular location">
    <subcellularLocation>
        <location evidence="1">Cell membrane</location>
        <topology evidence="1">Multi-pass membrane protein</topology>
    </subcellularLocation>
</comment>
<name>A0A7G9GVD6_9FUSO</name>
<sequence>MNQLEERNYYEQEDELDLLDLVRTLMKHKYMIAIVTIVITLFMIVGGYFYNKSKAITTTIITLNYPGRENGKTPNGALLTTNEIVPLDVLNNVYDKHKDIIKEKDKRDFINSVELVSVVPDYIKKRIEEAEKKGEKYIYTPSEFQIVSKDNKKIVDDIANESVASFIERYRPNYTIQPIKIEGDYDYPTVFELISDKIDTLKTLVNDRDKKHFISNKSGYSFDKIRQNIESLEKLELQDYYSYYTVHNLSLDMKAREVRYKSDIQVLKLQREGLISQRDTIKKMIDDYRPGEKSFIIGNVGELQKKLDQSDEYYGKLIDQYLSLNKAIVEKEQRIKKLEEENKVALVYPTEQQKEKMNLKLDVLINRLNSIIEDVNTINDEYIRVTYSNMISITAPVIETTSGKPLYMYLAVGIILGLFTGIFLAFAAEFKEDYKKRYGK</sequence>
<feature type="transmembrane region" description="Helical" evidence="6">
    <location>
        <begin position="30"/>
        <end position="50"/>
    </location>
</feature>
<gene>
    <name evidence="8" type="ORF">H9Q81_07335</name>
</gene>